<evidence type="ECO:0000313" key="3">
    <source>
        <dbReference type="EMBL" id="RGX79205.1"/>
    </source>
</evidence>
<dbReference type="EMBL" id="QSCF01000011">
    <property type="protein sequence ID" value="RGX79205.1"/>
    <property type="molecule type" value="Genomic_DNA"/>
</dbReference>
<sequence>MRISMIHKMHFQALFVSMLLLTLMSCTRDGLDGDGTGKATGKVVMVSLKVSVPPVVEPNSVNGSSGVRALSRNGKDADSPFTVVLEQKPEQHAATTRASDGTTKLYNLWLFQFNEDGSINGNPYKLSDTEVAVNDMVTIDVPLVVAENQTLYLLALGAKLNDDMSGVTSLSSLEDRSFEYLTNAGGHTESLITTDAEIPFAGKVSGVTVVNIDEGKRGLVEYNKPAGFVGGIEIRRLMARITLRYKFDVENYKLQGLKLLNVNNTIRLTNPDTNTDADTYVTLEMDKLGEPDPNGFYSATWYVAQNRQGTVASILSEDQRYYKVVNGTASGNAPALGTQIEAWAYSTADASAYAIYQMYIGKNNINNFDVDPNHFYNLRTTINAEINSAKNDERIRAYTATQYVEFHGSQFIGISFDRHHTSNNNYDLDAGYEVRPIVVQTQGQKVEVGIYADEECTQLLLPQASWLHLSSSSDYTEAYNNIKEPLDTYITASTILPTQVKFYLYNKEYIFDEEGQLPDPGEDYAGGKRSLYIKATTTTNGDEGTNPVSYIFRLDQRAAIYGGHFGGERDNDGNYKMGLVYDRMSPRVSSYPYLVGMKVSGIRTGYARVETAGCGYGTDNMDNGKIATRYLAENAFEQSWTDSQVPVPIPQKNASGQVLLYQYQYPVSTFSARACYDKNRDENGNGVIDEEELKWYLPASNQLLGLCAGSLMEVHATSTTENKASTGTLSFKATTGGKGVVNAERTSGYSRCVRDIPLPDSAPY</sequence>
<comment type="caution">
    <text evidence="3">The sequence shown here is derived from an EMBL/GenBank/DDBJ whole genome shotgun (WGS) entry which is preliminary data.</text>
</comment>
<dbReference type="InterPro" id="IPR018247">
    <property type="entry name" value="EF_Hand_1_Ca_BS"/>
</dbReference>
<gene>
    <name evidence="3" type="ORF">DXA68_08820</name>
</gene>
<dbReference type="AlphaFoldDB" id="A0A413H6U3"/>
<protein>
    <submittedName>
        <fullName evidence="3">DUF4906 domain-containing protein</fullName>
    </submittedName>
</protein>
<feature type="chain" id="PRO_5019186729" evidence="1">
    <location>
        <begin position="29"/>
        <end position="764"/>
    </location>
</feature>
<proteinExistence type="predicted"/>
<evidence type="ECO:0000256" key="1">
    <source>
        <dbReference type="SAM" id="SignalP"/>
    </source>
</evidence>
<accession>A0A413H6U3</accession>
<dbReference type="RefSeq" id="WP_117987214.1">
    <property type="nucleotide sequence ID" value="NZ_CABMFG010000011.1"/>
</dbReference>
<reference evidence="3 4" key="1">
    <citation type="submission" date="2018-08" db="EMBL/GenBank/DDBJ databases">
        <title>A genome reference for cultivated species of the human gut microbiota.</title>
        <authorList>
            <person name="Zou Y."/>
            <person name="Xue W."/>
            <person name="Luo G."/>
        </authorList>
    </citation>
    <scope>NUCLEOTIDE SEQUENCE [LARGE SCALE GENOMIC DNA]</scope>
    <source>
        <strain evidence="3 4">OF03-9BH</strain>
    </source>
</reference>
<name>A0A413H6U3_9BACE</name>
<dbReference type="InterPro" id="IPR032594">
    <property type="entry name" value="DUF4906"/>
</dbReference>
<dbReference type="OrthoDB" id="1044266at2"/>
<evidence type="ECO:0000313" key="4">
    <source>
        <dbReference type="Proteomes" id="UP000286075"/>
    </source>
</evidence>
<evidence type="ECO:0000259" key="2">
    <source>
        <dbReference type="Pfam" id="PF16249"/>
    </source>
</evidence>
<dbReference type="Proteomes" id="UP000286075">
    <property type="component" value="Unassembled WGS sequence"/>
</dbReference>
<keyword evidence="1" id="KW-0732">Signal</keyword>
<dbReference type="Pfam" id="PF16249">
    <property type="entry name" value="DUF4906"/>
    <property type="match status" value="1"/>
</dbReference>
<feature type="signal peptide" evidence="1">
    <location>
        <begin position="1"/>
        <end position="28"/>
    </location>
</feature>
<feature type="domain" description="DUF4906" evidence="2">
    <location>
        <begin position="297"/>
        <end position="378"/>
    </location>
</feature>
<dbReference type="PROSITE" id="PS00018">
    <property type="entry name" value="EF_HAND_1"/>
    <property type="match status" value="1"/>
</dbReference>
<dbReference type="PROSITE" id="PS51257">
    <property type="entry name" value="PROKAR_LIPOPROTEIN"/>
    <property type="match status" value="1"/>
</dbReference>
<organism evidence="3 4">
    <name type="scientific">Bacteroides stercorirosoris</name>
    <dbReference type="NCBI Taxonomy" id="871324"/>
    <lineage>
        <taxon>Bacteria</taxon>
        <taxon>Pseudomonadati</taxon>
        <taxon>Bacteroidota</taxon>
        <taxon>Bacteroidia</taxon>
        <taxon>Bacteroidales</taxon>
        <taxon>Bacteroidaceae</taxon>
        <taxon>Bacteroides</taxon>
    </lineage>
</organism>